<organism evidence="2 3">
    <name type="scientific">Catenulispora pinistramenti</name>
    <dbReference type="NCBI Taxonomy" id="2705254"/>
    <lineage>
        <taxon>Bacteria</taxon>
        <taxon>Bacillati</taxon>
        <taxon>Actinomycetota</taxon>
        <taxon>Actinomycetes</taxon>
        <taxon>Catenulisporales</taxon>
        <taxon>Catenulisporaceae</taxon>
        <taxon>Catenulispora</taxon>
    </lineage>
</organism>
<evidence type="ECO:0000313" key="2">
    <source>
        <dbReference type="EMBL" id="MBS2550057.1"/>
    </source>
</evidence>
<reference evidence="2 3" key="1">
    <citation type="submission" date="2020-02" db="EMBL/GenBank/DDBJ databases">
        <title>Acidophilic actinobacteria isolated from forest soil.</title>
        <authorList>
            <person name="Golinska P."/>
        </authorList>
    </citation>
    <scope>NUCLEOTIDE SEQUENCE [LARGE SCALE GENOMIC DNA]</scope>
    <source>
        <strain evidence="2 3">NL8</strain>
    </source>
</reference>
<protein>
    <submittedName>
        <fullName evidence="2">Uncharacterized protein</fullName>
    </submittedName>
</protein>
<keyword evidence="3" id="KW-1185">Reference proteome</keyword>
<keyword evidence="1" id="KW-0732">Signal</keyword>
<dbReference type="EMBL" id="JAAFYZ010000090">
    <property type="protein sequence ID" value="MBS2550057.1"/>
    <property type="molecule type" value="Genomic_DNA"/>
</dbReference>
<accession>A0ABS5KVG8</accession>
<dbReference type="SUPFAM" id="SSF51445">
    <property type="entry name" value="(Trans)glycosidases"/>
    <property type="match status" value="1"/>
</dbReference>
<dbReference type="PANTHER" id="PTHR43576">
    <property type="entry name" value="ALPHA-L-ARABINOFURANOSIDASE C-RELATED"/>
    <property type="match status" value="1"/>
</dbReference>
<dbReference type="RefSeq" id="WP_212012129.1">
    <property type="nucleotide sequence ID" value="NZ_JAAFYZ010000090.1"/>
</dbReference>
<dbReference type="InterPro" id="IPR017853">
    <property type="entry name" value="GH"/>
</dbReference>
<feature type="signal peptide" evidence="1">
    <location>
        <begin position="1"/>
        <end position="22"/>
    </location>
</feature>
<dbReference type="Proteomes" id="UP000730482">
    <property type="component" value="Unassembled WGS sequence"/>
</dbReference>
<name>A0ABS5KVG8_9ACTN</name>
<dbReference type="Gene3D" id="2.60.40.1180">
    <property type="entry name" value="Golgi alpha-mannosidase II"/>
    <property type="match status" value="1"/>
</dbReference>
<evidence type="ECO:0000313" key="3">
    <source>
        <dbReference type="Proteomes" id="UP000730482"/>
    </source>
</evidence>
<evidence type="ECO:0000256" key="1">
    <source>
        <dbReference type="SAM" id="SignalP"/>
    </source>
</evidence>
<gene>
    <name evidence="2" type="ORF">KGQ19_24635</name>
</gene>
<sequence>MLKSTYAAALSSMLVGTTGLFGGSPSPAPAPAPAVPVTVNADHVITRLNDGAVGVNTAIWNPGLLDRPADRLIRDAGIQTLAFDGGGVSDLYHWRTGQLSPDPQAAVHDAQGLDYEDLKPQFSFDQFAATARATDSKMLVHVNYGTGTPQEAADWVRYANKVRHYGVQEWAIGEETYFNGALGAGLNTEPDGHADKSAQAYATNSLAFIKAMKAADPGIRVGLELAAPIPGTPMLDWDKTVLQVAGSAADFVDVHYYTGAQTDAALLASPQNAIPKGMSNLSSLVASYNPKLKVDIGETNSFYQQAPQQISPTNALYLPEAVLAMLENGASEVDWWALYNKWGGNAEGGYGDLGLLASGNVSGDGKSQGPKADTKFDPYYGMQLLGALARPGAKLVTATAGGAVVAHAALLPGSELDVLLANNDPDHAASVDLHVAGFHAGSEATILTYSAATHGITVTHGTVPKTLPAYSLTLVLLRH</sequence>
<dbReference type="Gene3D" id="3.20.20.80">
    <property type="entry name" value="Glycosidases"/>
    <property type="match status" value="1"/>
</dbReference>
<comment type="caution">
    <text evidence="2">The sequence shown here is derived from an EMBL/GenBank/DDBJ whole genome shotgun (WGS) entry which is preliminary data.</text>
</comment>
<feature type="chain" id="PRO_5045407452" evidence="1">
    <location>
        <begin position="23"/>
        <end position="479"/>
    </location>
</feature>
<proteinExistence type="predicted"/>
<dbReference type="InterPro" id="IPR013780">
    <property type="entry name" value="Glyco_hydro_b"/>
</dbReference>